<evidence type="ECO:0000256" key="9">
    <source>
        <dbReference type="ARBA" id="ARBA00023242"/>
    </source>
</evidence>
<accession>A0ABM5EUX1</accession>
<organism evidence="13 14">
    <name type="scientific">Pogona vitticeps</name>
    <name type="common">central bearded dragon</name>
    <dbReference type="NCBI Taxonomy" id="103695"/>
    <lineage>
        <taxon>Eukaryota</taxon>
        <taxon>Metazoa</taxon>
        <taxon>Chordata</taxon>
        <taxon>Craniata</taxon>
        <taxon>Vertebrata</taxon>
        <taxon>Euteleostomi</taxon>
        <taxon>Lepidosauria</taxon>
        <taxon>Squamata</taxon>
        <taxon>Bifurcata</taxon>
        <taxon>Unidentata</taxon>
        <taxon>Episquamata</taxon>
        <taxon>Toxicofera</taxon>
        <taxon>Iguania</taxon>
        <taxon>Acrodonta</taxon>
        <taxon>Agamidae</taxon>
        <taxon>Amphibolurinae</taxon>
        <taxon>Pogona</taxon>
    </lineage>
</organism>
<evidence type="ECO:0000256" key="11">
    <source>
        <dbReference type="SAM" id="MobiDB-lite"/>
    </source>
</evidence>
<evidence type="ECO:0000256" key="7">
    <source>
        <dbReference type="ARBA" id="ARBA00023136"/>
    </source>
</evidence>
<proteinExistence type="inferred from homology"/>
<evidence type="ECO:0000256" key="4">
    <source>
        <dbReference type="ARBA" id="ARBA00022692"/>
    </source>
</evidence>
<reference evidence="14" key="1">
    <citation type="submission" date="2025-08" db="UniProtKB">
        <authorList>
            <consortium name="RefSeq"/>
        </authorList>
    </citation>
    <scope>IDENTIFICATION</scope>
</reference>
<sequence length="164" mass="16594">MAESGGGGGGVGGVGDGGPVSSSSSSSPSSSEAGGLVEQILSLRLVPAGNLTGSACPAALCPFSEMWYGVFLWALVSSLFFHVPAGLLALFTLRQHRYGRFVSVSIFLMGILGPLAAGTLTSAAVAGVYRSAGKEMIPFEALILGVGQTVCVVLISFLRILATL</sequence>
<evidence type="ECO:0000256" key="8">
    <source>
        <dbReference type="ARBA" id="ARBA00023180"/>
    </source>
</evidence>
<dbReference type="InterPro" id="IPR019334">
    <property type="entry name" value="TMEM170A/B/YPR153W-like"/>
</dbReference>
<feature type="compositionally biased region" description="Gly residues" evidence="11">
    <location>
        <begin position="1"/>
        <end position="18"/>
    </location>
</feature>
<keyword evidence="9" id="KW-0539">Nucleus</keyword>
<comment type="subcellular location">
    <subcellularLocation>
        <location evidence="2">Endoplasmic reticulum membrane</location>
        <topology evidence="2">Multi-pass membrane protein</topology>
    </subcellularLocation>
    <subcellularLocation>
        <location evidence="1">Nucleus envelope</location>
    </subcellularLocation>
</comment>
<keyword evidence="4 12" id="KW-0812">Transmembrane</keyword>
<evidence type="ECO:0000256" key="12">
    <source>
        <dbReference type="SAM" id="Phobius"/>
    </source>
</evidence>
<feature type="compositionally biased region" description="Low complexity" evidence="11">
    <location>
        <begin position="19"/>
        <end position="31"/>
    </location>
</feature>
<evidence type="ECO:0000256" key="10">
    <source>
        <dbReference type="ARBA" id="ARBA00040097"/>
    </source>
</evidence>
<dbReference type="Proteomes" id="UP001652642">
    <property type="component" value="Chromosome 10"/>
</dbReference>
<dbReference type="PANTHER" id="PTHR22779">
    <property type="entry name" value="SD17342P"/>
    <property type="match status" value="1"/>
</dbReference>
<evidence type="ECO:0000256" key="5">
    <source>
        <dbReference type="ARBA" id="ARBA00022824"/>
    </source>
</evidence>
<dbReference type="PANTHER" id="PTHR22779:SF2">
    <property type="entry name" value="TRANSMEMBRANE PROTEIN 170A"/>
    <property type="match status" value="1"/>
</dbReference>
<evidence type="ECO:0000256" key="3">
    <source>
        <dbReference type="ARBA" id="ARBA00006325"/>
    </source>
</evidence>
<feature type="transmembrane region" description="Helical" evidence="12">
    <location>
        <begin position="105"/>
        <end position="129"/>
    </location>
</feature>
<feature type="region of interest" description="Disordered" evidence="11">
    <location>
        <begin position="1"/>
        <end position="33"/>
    </location>
</feature>
<evidence type="ECO:0000256" key="1">
    <source>
        <dbReference type="ARBA" id="ARBA00004259"/>
    </source>
</evidence>
<comment type="similarity">
    <text evidence="3">Belongs to the TMEM170 family.</text>
</comment>
<dbReference type="GeneID" id="110081319"/>
<keyword evidence="5" id="KW-0256">Endoplasmic reticulum</keyword>
<feature type="transmembrane region" description="Helical" evidence="12">
    <location>
        <begin position="70"/>
        <end position="93"/>
    </location>
</feature>
<dbReference type="RefSeq" id="XP_072836949.1">
    <property type="nucleotide sequence ID" value="XM_072980848.1"/>
</dbReference>
<keyword evidence="8" id="KW-0325">Glycoprotein</keyword>
<feature type="transmembrane region" description="Helical" evidence="12">
    <location>
        <begin position="141"/>
        <end position="162"/>
    </location>
</feature>
<evidence type="ECO:0000256" key="6">
    <source>
        <dbReference type="ARBA" id="ARBA00022989"/>
    </source>
</evidence>
<protein>
    <recommendedName>
        <fullName evidence="10">Transmembrane protein 170A</fullName>
    </recommendedName>
</protein>
<name>A0ABM5EUX1_9SAUR</name>
<gene>
    <name evidence="14" type="primary">TMEM170A</name>
</gene>
<keyword evidence="6 12" id="KW-1133">Transmembrane helix</keyword>
<evidence type="ECO:0000313" key="13">
    <source>
        <dbReference type="Proteomes" id="UP001652642"/>
    </source>
</evidence>
<evidence type="ECO:0000313" key="14">
    <source>
        <dbReference type="RefSeq" id="XP_072836949.1"/>
    </source>
</evidence>
<evidence type="ECO:0000256" key="2">
    <source>
        <dbReference type="ARBA" id="ARBA00004477"/>
    </source>
</evidence>
<keyword evidence="13" id="KW-1185">Reference proteome</keyword>
<dbReference type="Pfam" id="PF10190">
    <property type="entry name" value="Tmemb_170"/>
    <property type="match status" value="1"/>
</dbReference>
<keyword evidence="7 12" id="KW-0472">Membrane</keyword>